<dbReference type="SUPFAM" id="SSF55486">
    <property type="entry name" value="Metalloproteases ('zincins'), catalytic domain"/>
    <property type="match status" value="1"/>
</dbReference>
<evidence type="ECO:0000313" key="10">
    <source>
        <dbReference type="Proteomes" id="UP000515146"/>
    </source>
</evidence>
<dbReference type="GO" id="GO:0004222">
    <property type="term" value="F:metalloendopeptidase activity"/>
    <property type="evidence" value="ECO:0007669"/>
    <property type="project" value="InterPro"/>
</dbReference>
<feature type="domain" description="Peptidase M3A/M3B catalytic" evidence="9">
    <location>
        <begin position="318"/>
        <end position="812"/>
    </location>
</feature>
<evidence type="ECO:0000256" key="8">
    <source>
        <dbReference type="SAM" id="MobiDB-lite"/>
    </source>
</evidence>
<keyword evidence="4 7" id="KW-0378">Hydrolase</keyword>
<dbReference type="OMA" id="QPLEGPW"/>
<accession>A0A6P6XJN2</accession>
<dbReference type="InterPro" id="IPR024077">
    <property type="entry name" value="Neurolysin/TOP_dom2"/>
</dbReference>
<keyword evidence="5 7" id="KW-0862">Zinc</keyword>
<dbReference type="Gene3D" id="1.10.1370.10">
    <property type="entry name" value="Neurolysin, domain 3"/>
    <property type="match status" value="1"/>
</dbReference>
<dbReference type="InterPro" id="IPR001567">
    <property type="entry name" value="Pept_M3A_M3B_dom"/>
</dbReference>
<feature type="compositionally biased region" description="Basic and acidic residues" evidence="8">
    <location>
        <begin position="211"/>
        <end position="223"/>
    </location>
</feature>
<evidence type="ECO:0000259" key="9">
    <source>
        <dbReference type="Pfam" id="PF01432"/>
    </source>
</evidence>
<dbReference type="PANTHER" id="PTHR11804">
    <property type="entry name" value="PROTEASE M3 THIMET OLIGOPEPTIDASE-RELATED"/>
    <property type="match status" value="1"/>
</dbReference>
<evidence type="ECO:0000256" key="5">
    <source>
        <dbReference type="ARBA" id="ARBA00022833"/>
    </source>
</evidence>
<evidence type="ECO:0000256" key="3">
    <source>
        <dbReference type="ARBA" id="ARBA00022723"/>
    </source>
</evidence>
<reference evidence="11" key="1">
    <citation type="submission" date="2025-08" db="UniProtKB">
        <authorList>
            <consortium name="RefSeq"/>
        </authorList>
    </citation>
    <scope>IDENTIFICATION</scope>
    <source>
        <strain evidence="11">Airmid</strain>
    </source>
</reference>
<dbReference type="RefSeq" id="XP_027193750.1">
    <property type="nucleotide sequence ID" value="XM_027337949.1"/>
</dbReference>
<gene>
    <name evidence="11" type="primary">LOC113788494</name>
</gene>
<sequence length="818" mass="96705">MLSSKFCRLRSTTTTTIIKNSTINRRQWQQQWQHQRYLATQSSKYDLFKRNTNEEEKLPTFLIFPEIPIDTVETNEFLTIPTTGQIPFDRLNVEKCVRASGKLSLEFEHFIDEYSNTLKQEFEDGDISNAKLDEFIVEMEKHLMPLQYNLNLLSAFKILRPNEFEFKLFDDFFLRRLSKSRLRFQNRNIYCFMCEMKTRLDSSSHGKKTPKQPETDGKMNKMDEDRKFLQQQKLQLIERYIREAKLFGLSLKHQDQLNSYNLINEKLNKEQQNFVQTAMQANGIFQSNIMSPQFLDCLPDHVITQLNHHDIDAVFNSFMRYCPDQTLRKDFWLAYNARAAPYLGSKLNNFLPIEKIRELRQQKAKQFGYENFAKFSLDLRSGSGCQTMAGNVDNVLAFMNGLGNQSDLKFEKNLKEIKDFAQEFRPEGRRAKQSPSTFMPSNIIVEKLQLWDLKYFERLFLRENYQIDSADVRAYFQLDRVVAGMFEFAERLFGIKIVEIKNDDDNQQRWGRNVRHYKIFDDNQRSSAEYGSFYFDPFQPRSRIFMPIARSDSMNTKPVVFFLMNFTHGSGTVFDQFEKQKLQATGKELLNFSQVVQLFGKFGYVLQHLLTKVDYSELGGLSNIEIDTFNMISHFMKLWPLNSYRVIADCSRHFKTGEPISEEFFERIRKSYYHFVSFPLKYELYLMALDMNLHTTNDHSTNVLRQTWSEWMQPFDFIDENGHTCSWIDLFKGDGQEGIYYSDKWSEVIATDLFDAFRERDNNLNHHQNEAIRQMGERFKDIFMAQSGVIETNELFRRFLGRDPTLNGYLNINGFVSS</sequence>
<evidence type="ECO:0000256" key="1">
    <source>
        <dbReference type="ARBA" id="ARBA00006040"/>
    </source>
</evidence>
<dbReference type="KEGG" id="dpte:113788494"/>
<dbReference type="AlphaFoldDB" id="A0A6P6XJN2"/>
<dbReference type="Proteomes" id="UP000515146">
    <property type="component" value="Unplaced"/>
</dbReference>
<dbReference type="GO" id="GO:0006508">
    <property type="term" value="P:proteolysis"/>
    <property type="evidence" value="ECO:0007669"/>
    <property type="project" value="UniProtKB-KW"/>
</dbReference>
<evidence type="ECO:0000256" key="2">
    <source>
        <dbReference type="ARBA" id="ARBA00022670"/>
    </source>
</evidence>
<dbReference type="InterPro" id="IPR045090">
    <property type="entry name" value="Pept_M3A_M3B"/>
</dbReference>
<dbReference type="InParanoid" id="A0A6P6XJN2"/>
<keyword evidence="10" id="KW-1185">Reference proteome</keyword>
<evidence type="ECO:0000313" key="11">
    <source>
        <dbReference type="RefSeq" id="XP_027193750.1"/>
    </source>
</evidence>
<dbReference type="InterPro" id="IPR024079">
    <property type="entry name" value="MetalloPept_cat_dom_sf"/>
</dbReference>
<proteinExistence type="inferred from homology"/>
<name>A0A6P6XJN2_DERPT</name>
<comment type="similarity">
    <text evidence="1 7">Belongs to the peptidase M3 family.</text>
</comment>
<dbReference type="OrthoDB" id="534666at2759"/>
<dbReference type="GO" id="GO:0046872">
    <property type="term" value="F:metal ion binding"/>
    <property type="evidence" value="ECO:0007669"/>
    <property type="project" value="UniProtKB-UniRule"/>
</dbReference>
<keyword evidence="2 7" id="KW-0645">Protease</keyword>
<feature type="region of interest" description="Disordered" evidence="8">
    <location>
        <begin position="201"/>
        <end position="223"/>
    </location>
</feature>
<dbReference type="PANTHER" id="PTHR11804:SF83">
    <property type="entry name" value="LD37516P"/>
    <property type="match status" value="1"/>
</dbReference>
<organism evidence="10 11">
    <name type="scientific">Dermatophagoides pteronyssinus</name>
    <name type="common">European house dust mite</name>
    <dbReference type="NCBI Taxonomy" id="6956"/>
    <lineage>
        <taxon>Eukaryota</taxon>
        <taxon>Metazoa</taxon>
        <taxon>Ecdysozoa</taxon>
        <taxon>Arthropoda</taxon>
        <taxon>Chelicerata</taxon>
        <taxon>Arachnida</taxon>
        <taxon>Acari</taxon>
        <taxon>Acariformes</taxon>
        <taxon>Sarcoptiformes</taxon>
        <taxon>Astigmata</taxon>
        <taxon>Psoroptidia</taxon>
        <taxon>Analgoidea</taxon>
        <taxon>Pyroglyphidae</taxon>
        <taxon>Dermatophagoidinae</taxon>
        <taxon>Dermatophagoides</taxon>
    </lineage>
</organism>
<evidence type="ECO:0000256" key="4">
    <source>
        <dbReference type="ARBA" id="ARBA00022801"/>
    </source>
</evidence>
<evidence type="ECO:0000256" key="7">
    <source>
        <dbReference type="RuleBase" id="RU003435"/>
    </source>
</evidence>
<evidence type="ECO:0000256" key="6">
    <source>
        <dbReference type="ARBA" id="ARBA00023049"/>
    </source>
</evidence>
<keyword evidence="3 7" id="KW-0479">Metal-binding</keyword>
<comment type="cofactor">
    <cofactor evidence="7">
        <name>Zn(2+)</name>
        <dbReference type="ChEBI" id="CHEBI:29105"/>
    </cofactor>
    <text evidence="7">Binds 1 zinc ion.</text>
</comment>
<dbReference type="Gene3D" id="3.40.390.10">
    <property type="entry name" value="Collagenase (Catalytic Domain)"/>
    <property type="match status" value="1"/>
</dbReference>
<protein>
    <submittedName>
        <fullName evidence="11">Probable cytosolic oligopeptidase A</fullName>
    </submittedName>
</protein>
<dbReference type="FunCoup" id="A0A6P6XJN2">
    <property type="interactions" value="442"/>
</dbReference>
<dbReference type="Pfam" id="PF01432">
    <property type="entry name" value="Peptidase_M3"/>
    <property type="match status" value="1"/>
</dbReference>
<keyword evidence="6 7" id="KW-0482">Metalloprotease</keyword>